<dbReference type="eggNOG" id="COG1360">
    <property type="taxonomic scope" value="Bacteria"/>
</dbReference>
<dbReference type="GO" id="GO:0005886">
    <property type="term" value="C:plasma membrane"/>
    <property type="evidence" value="ECO:0007669"/>
    <property type="project" value="UniProtKB-SubCell"/>
</dbReference>
<accession>D9QRJ8</accession>
<evidence type="ECO:0000256" key="3">
    <source>
        <dbReference type="ARBA" id="ARBA00022475"/>
    </source>
</evidence>
<dbReference type="HOGENOM" id="CLU_016890_0_0_9"/>
<evidence type="ECO:0000256" key="1">
    <source>
        <dbReference type="ARBA" id="ARBA00004162"/>
    </source>
</evidence>
<evidence type="ECO:0000256" key="2">
    <source>
        <dbReference type="ARBA" id="ARBA00008914"/>
    </source>
</evidence>
<evidence type="ECO:0000256" key="6">
    <source>
        <dbReference type="ARBA" id="ARBA00023136"/>
    </source>
</evidence>
<dbReference type="EMBL" id="CP002105">
    <property type="protein sequence ID" value="ADL13139.1"/>
    <property type="molecule type" value="Genomic_DNA"/>
</dbReference>
<sequence>MSRRKKRRNNDESDDSNWLTTYGDMMTLLLAFFVLLYSFSSVDVQKFRNVVEALQGNLGVLKGGKTISSSDLITAGVRDENLGMPELNRINQKITSYLQEQELEDEIKVEMTERGLTIRFTGKVLFDIGRATIKEDAYSILDKISGIISEVPNQIMVEGHTDNLPISNSRFPSNWELSTARATEVVKYFIEENSITPAKLSAAGYSKYKPVKPNDSPENRALNRRVDVILLKREFSEASRQKGGKLDE</sequence>
<dbReference type="CDD" id="cd07185">
    <property type="entry name" value="OmpA_C-like"/>
    <property type="match status" value="1"/>
</dbReference>
<dbReference type="InterPro" id="IPR006665">
    <property type="entry name" value="OmpA-like"/>
</dbReference>
<evidence type="ECO:0000313" key="11">
    <source>
        <dbReference type="Proteomes" id="UP000001661"/>
    </source>
</evidence>
<dbReference type="PROSITE" id="PS51123">
    <property type="entry name" value="OMPA_2"/>
    <property type="match status" value="1"/>
</dbReference>
<comment type="similarity">
    <text evidence="2">Belongs to the MotB family.</text>
</comment>
<dbReference type="PANTHER" id="PTHR30329:SF21">
    <property type="entry name" value="LIPOPROTEIN YIAD-RELATED"/>
    <property type="match status" value="1"/>
</dbReference>
<keyword evidence="4 8" id="KW-0812">Transmembrane</keyword>
<keyword evidence="3" id="KW-1003">Cell membrane</keyword>
<evidence type="ECO:0000259" key="9">
    <source>
        <dbReference type="PROSITE" id="PS51123"/>
    </source>
</evidence>
<keyword evidence="5 8" id="KW-1133">Transmembrane helix</keyword>
<evidence type="ECO:0000313" key="10">
    <source>
        <dbReference type="EMBL" id="ADL13139.1"/>
    </source>
</evidence>
<dbReference type="InterPro" id="IPR036737">
    <property type="entry name" value="OmpA-like_sf"/>
</dbReference>
<dbReference type="SUPFAM" id="SSF103088">
    <property type="entry name" value="OmpA-like"/>
    <property type="match status" value="1"/>
</dbReference>
<dbReference type="STRING" id="574087.Acear_1634"/>
<dbReference type="Proteomes" id="UP000001661">
    <property type="component" value="Chromosome"/>
</dbReference>
<proteinExistence type="inferred from homology"/>
<evidence type="ECO:0000256" key="7">
    <source>
        <dbReference type="PROSITE-ProRule" id="PRU00473"/>
    </source>
</evidence>
<dbReference type="KEGG" id="aar:Acear_1634"/>
<feature type="transmembrane region" description="Helical" evidence="8">
    <location>
        <begin position="21"/>
        <end position="39"/>
    </location>
</feature>
<dbReference type="InterPro" id="IPR025713">
    <property type="entry name" value="MotB-like_N_dom"/>
</dbReference>
<dbReference type="Pfam" id="PF00691">
    <property type="entry name" value="OmpA"/>
    <property type="match status" value="1"/>
</dbReference>
<dbReference type="InterPro" id="IPR050330">
    <property type="entry name" value="Bact_OuterMem_StrucFunc"/>
</dbReference>
<comment type="subcellular location">
    <subcellularLocation>
        <location evidence="1">Cell membrane</location>
        <topology evidence="1">Single-pass membrane protein</topology>
    </subcellularLocation>
</comment>
<dbReference type="Pfam" id="PF13677">
    <property type="entry name" value="MotB_plug"/>
    <property type="match status" value="1"/>
</dbReference>
<dbReference type="AlphaFoldDB" id="D9QRJ8"/>
<name>D9QRJ8_ACEAZ</name>
<keyword evidence="6 7" id="KW-0472">Membrane</keyword>
<dbReference type="OrthoDB" id="9815217at2"/>
<dbReference type="PANTHER" id="PTHR30329">
    <property type="entry name" value="STATOR ELEMENT OF FLAGELLAR MOTOR COMPLEX"/>
    <property type="match status" value="1"/>
</dbReference>
<organism evidence="10 11">
    <name type="scientific">Acetohalobium arabaticum (strain ATCC 49924 / DSM 5501 / Z-7288)</name>
    <dbReference type="NCBI Taxonomy" id="574087"/>
    <lineage>
        <taxon>Bacteria</taxon>
        <taxon>Bacillati</taxon>
        <taxon>Bacillota</taxon>
        <taxon>Clostridia</taxon>
        <taxon>Halanaerobiales</taxon>
        <taxon>Halobacteroidaceae</taxon>
        <taxon>Acetohalobium</taxon>
    </lineage>
</organism>
<evidence type="ECO:0000256" key="8">
    <source>
        <dbReference type="SAM" id="Phobius"/>
    </source>
</evidence>
<evidence type="ECO:0000256" key="5">
    <source>
        <dbReference type="ARBA" id="ARBA00022989"/>
    </source>
</evidence>
<dbReference type="Gene3D" id="3.30.1330.60">
    <property type="entry name" value="OmpA-like domain"/>
    <property type="match status" value="1"/>
</dbReference>
<gene>
    <name evidence="10" type="ordered locus">Acear_1634</name>
</gene>
<reference evidence="10 11" key="1">
    <citation type="journal article" date="2010" name="Stand. Genomic Sci.">
        <title>Complete genome sequence of Acetohalobium arabaticum type strain (Z-7288).</title>
        <authorList>
            <person name="Sikorski J."/>
            <person name="Lapidus A."/>
            <person name="Chertkov O."/>
            <person name="Lucas S."/>
            <person name="Copeland A."/>
            <person name="Glavina Del Rio T."/>
            <person name="Nolan M."/>
            <person name="Tice H."/>
            <person name="Cheng J.F."/>
            <person name="Han C."/>
            <person name="Brambilla E."/>
            <person name="Pitluck S."/>
            <person name="Liolios K."/>
            <person name="Ivanova N."/>
            <person name="Mavromatis K."/>
            <person name="Mikhailova N."/>
            <person name="Pati A."/>
            <person name="Bruce D."/>
            <person name="Detter C."/>
            <person name="Tapia R."/>
            <person name="Goodwin L."/>
            <person name="Chen A."/>
            <person name="Palaniappan K."/>
            <person name="Land M."/>
            <person name="Hauser L."/>
            <person name="Chang Y.J."/>
            <person name="Jeffries C.D."/>
            <person name="Rohde M."/>
            <person name="Goker M."/>
            <person name="Spring S."/>
            <person name="Woyke T."/>
            <person name="Bristow J."/>
            <person name="Eisen J.A."/>
            <person name="Markowitz V."/>
            <person name="Hugenholtz P."/>
            <person name="Kyrpides N.C."/>
            <person name="Klenk H.P."/>
        </authorList>
    </citation>
    <scope>NUCLEOTIDE SEQUENCE [LARGE SCALE GENOMIC DNA]</scope>
    <source>
        <strain evidence="11">ATCC 49924 / DSM 5501 / Z-7288</strain>
    </source>
</reference>
<evidence type="ECO:0000256" key="4">
    <source>
        <dbReference type="ARBA" id="ARBA00022692"/>
    </source>
</evidence>
<protein>
    <submittedName>
        <fullName evidence="10">OmpA/MotB domain protein</fullName>
    </submittedName>
</protein>
<dbReference type="RefSeq" id="WP_013278584.1">
    <property type="nucleotide sequence ID" value="NC_014378.1"/>
</dbReference>
<keyword evidence="11" id="KW-1185">Reference proteome</keyword>
<feature type="domain" description="OmpA-like" evidence="9">
    <location>
        <begin position="113"/>
        <end position="234"/>
    </location>
</feature>